<proteinExistence type="predicted"/>
<organism evidence="2 3">
    <name type="scientific">Penicillium hetheringtonii</name>
    <dbReference type="NCBI Taxonomy" id="911720"/>
    <lineage>
        <taxon>Eukaryota</taxon>
        <taxon>Fungi</taxon>
        <taxon>Dikarya</taxon>
        <taxon>Ascomycota</taxon>
        <taxon>Pezizomycotina</taxon>
        <taxon>Eurotiomycetes</taxon>
        <taxon>Eurotiomycetidae</taxon>
        <taxon>Eurotiales</taxon>
        <taxon>Aspergillaceae</taxon>
        <taxon>Penicillium</taxon>
    </lineage>
</organism>
<feature type="compositionally biased region" description="Basic residues" evidence="1">
    <location>
        <begin position="1232"/>
        <end position="1244"/>
    </location>
</feature>
<feature type="compositionally biased region" description="Low complexity" evidence="1">
    <location>
        <begin position="284"/>
        <end position="296"/>
    </location>
</feature>
<feature type="region of interest" description="Disordered" evidence="1">
    <location>
        <begin position="1324"/>
        <end position="1353"/>
    </location>
</feature>
<dbReference type="PANTHER" id="PTHR42064:SF1">
    <property type="entry name" value="YALI0F28677P"/>
    <property type="match status" value="1"/>
</dbReference>
<dbReference type="PANTHER" id="PTHR42064">
    <property type="entry name" value="YALI0F28677P"/>
    <property type="match status" value="1"/>
</dbReference>
<feature type="compositionally biased region" description="Basic and acidic residues" evidence="1">
    <location>
        <begin position="201"/>
        <end position="225"/>
    </location>
</feature>
<evidence type="ECO:0000256" key="1">
    <source>
        <dbReference type="SAM" id="MobiDB-lite"/>
    </source>
</evidence>
<feature type="compositionally biased region" description="Low complexity" evidence="1">
    <location>
        <begin position="1035"/>
        <end position="1050"/>
    </location>
</feature>
<feature type="region of interest" description="Disordered" evidence="1">
    <location>
        <begin position="198"/>
        <end position="228"/>
    </location>
</feature>
<reference evidence="2 3" key="1">
    <citation type="journal article" date="2023" name="IMA Fungus">
        <title>Comparative genomic study of the Penicillium genus elucidates a diverse pangenome and 15 lateral gene transfer events.</title>
        <authorList>
            <person name="Petersen C."/>
            <person name="Sorensen T."/>
            <person name="Nielsen M.R."/>
            <person name="Sondergaard T.E."/>
            <person name="Sorensen J.L."/>
            <person name="Fitzpatrick D.A."/>
            <person name="Frisvad J.C."/>
            <person name="Nielsen K.L."/>
        </authorList>
    </citation>
    <scope>NUCLEOTIDE SEQUENCE [LARGE SCALE GENOMIC DNA]</scope>
    <source>
        <strain evidence="2 3">IBT 29057</strain>
    </source>
</reference>
<dbReference type="EMBL" id="JAQJAC010000004">
    <property type="protein sequence ID" value="KAJ5586152.1"/>
    <property type="molecule type" value="Genomic_DNA"/>
</dbReference>
<accession>A0AAD6DJF3</accession>
<evidence type="ECO:0000313" key="3">
    <source>
        <dbReference type="Proteomes" id="UP001216150"/>
    </source>
</evidence>
<sequence>MADLQGDCSSSPSATTVRFLALQADPPCDPSHRADPTEVPLPPSPSVSPLASPPASLSTTMPCEVPPPLNLEEQNAGLGESAGSARSSPKVMASSPKEPKEDAPQPTIPAIPAVSRDEPRVSFEDFATKFRQSQRKQIQRKKLEKRLRATKVSIGVSARIIRIGNTVQRGLVEALKHDDKASFAILFHALYDIQESCASSARRDDRDESMDDRDLSSEPDLERSSDLFNQLSPQSRSDLLEILRLVRSDPQFLVDRLRRLTSSQLASLTNAATALDSGDPAFPSTSSTSSTSTSSRSFRSQYSFNRNSAQPTPFKDHAYAFERTNPLSILLCNVYAAPLESETPEYTLRLETWSSVCAQLMSHGSSKFYPLIGQILSSWATGSNWKARAKFELYLMDILQTGAFLLEHIDTPAGLDFAAEALDPLRTDVAEEFFASAVEDLFRLLDDPDGGFSCAVLQFAKAVLCKLDNPDTRSRFLEYLFVQWFFPKFLYSALTYPEAHGLLLDFHVRKDAREKLLGQVGLRAYSQVFAVLRSMNHFSILRPSIKQRVDNMISRFQSPPSTESEMIDFMAPPLTNNSSMFLLLSSSDILTLLDALFPPSPSTFHNPQEPTGFASWSSNLSPYYKTRLDSNFESGLFRSPYDAERRPISRGSSVLSAETSSVPSSDSGIDHAAARIRFELSDSDESSERLRLEAPSDEHWTIFSVAQDGCSLTWSLLPGYESRRASVIESDDDAQSTDLGLEENYEALQTAIVRLVQEDQDYDSDDISRYSRSFHTMPTSLKQRFDQAMASSHHRSDFVGAHYWWNASRQLRQGRSADFLHNGTDSWILGPMHTSCSRSLTKSRAIIDRCEGDFVSLGKNLRRLQTHVKSLMSTVTKLRNKVWYMTDVRNSMKYEEARHVAMALKTMIYSARPYLDLPEEPRSRSGARSLGGAFFQKPEIQVMNMMKAPSSQGGPKKLSDDQVELTRKWLAHNAIDNFCKGEERIHRFCYEVQTSVNRLVGETMAETPVLWASELFQREREKYEGYGSHAFPGLSMPSTPRPSTTTSEDPIYATQFHGSNIQTPESAFRFPHDISSMGRKASFQSLVSDKTRSTRDLPSIDMSSTAGSPGRAASTSTGDTCSTFWSAPQRHPLYANSVSSVYSRPPSMFSDTATRQPRRSERKTVGKKVFMEDLRQTLISLLLSDLGSPVWSCGSETDAWFTNKLDETRVRIQMQRHASVEKFWANYEERSKRAREHRQRKGGRRSISLEPPITRGKSRPEQESTFNQDHESSHDDQCDFSYKAVFYRLIEVFSRHGNPFVKLNALRDLRSLVVASLISSHDANSAAAPNSMYSNTDHPRTSSQPRPRAARHSFSEKRPAGLFSLDTEAPTVLVESVTGVSRQSDLSTPSEDEIVSTLRDLILEVKPKTLFRDLQFISAFVPSEQLNKTDRGTAFLQFGLAALSLKDEVCNAMVEIADRIVSEELMTRHPLHGSDFYPRPSHAIEDAASMWIVTAKEGNPVAQRELAILYLTHPERLPRVTLPLTCPRDTFKAEMMYMRGKDSKSDPQSMCLALHWMQLSASGGDVLARNRLREREEFESIA</sequence>
<evidence type="ECO:0000313" key="2">
    <source>
        <dbReference type="EMBL" id="KAJ5586152.1"/>
    </source>
</evidence>
<feature type="compositionally biased region" description="Polar residues" evidence="1">
    <location>
        <begin position="1324"/>
        <end position="1345"/>
    </location>
</feature>
<gene>
    <name evidence="2" type="ORF">N7450_005939</name>
</gene>
<feature type="compositionally biased region" description="Polar residues" evidence="1">
    <location>
        <begin position="1101"/>
        <end position="1119"/>
    </location>
</feature>
<feature type="compositionally biased region" description="Polar residues" evidence="1">
    <location>
        <begin position="650"/>
        <end position="667"/>
    </location>
</feature>
<feature type="region of interest" description="Disordered" evidence="1">
    <location>
        <begin position="648"/>
        <end position="668"/>
    </location>
</feature>
<comment type="caution">
    <text evidence="2">The sequence shown here is derived from an EMBL/GenBank/DDBJ whole genome shotgun (WGS) entry which is preliminary data.</text>
</comment>
<name>A0AAD6DJF3_9EURO</name>
<protein>
    <submittedName>
        <fullName evidence="2">Uncharacterized protein</fullName>
    </submittedName>
</protein>
<feature type="region of interest" description="Disordered" evidence="1">
    <location>
        <begin position="1028"/>
        <end position="1050"/>
    </location>
</feature>
<keyword evidence="3" id="KW-1185">Reference proteome</keyword>
<feature type="region of interest" description="Disordered" evidence="1">
    <location>
        <begin position="1231"/>
        <end position="1276"/>
    </location>
</feature>
<dbReference type="Proteomes" id="UP001216150">
    <property type="component" value="Unassembled WGS sequence"/>
</dbReference>
<feature type="region of interest" description="Disordered" evidence="1">
    <location>
        <begin position="1085"/>
        <end position="1119"/>
    </location>
</feature>
<feature type="region of interest" description="Disordered" evidence="1">
    <location>
        <begin position="276"/>
        <end position="296"/>
    </location>
</feature>
<feature type="compositionally biased region" description="Low complexity" evidence="1">
    <location>
        <begin position="47"/>
        <end position="58"/>
    </location>
</feature>
<feature type="region of interest" description="Disordered" evidence="1">
    <location>
        <begin position="18"/>
        <end position="111"/>
    </location>
</feature>
<feature type="compositionally biased region" description="Basic and acidic residues" evidence="1">
    <location>
        <begin position="1258"/>
        <end position="1276"/>
    </location>
</feature>